<dbReference type="OrthoDB" id="1421358at2"/>
<proteinExistence type="predicted"/>
<dbReference type="Proteomes" id="UP000234329">
    <property type="component" value="Unassembled WGS sequence"/>
</dbReference>
<accession>A0A2I1DKB7</accession>
<sequence length="218" mass="24121">MIDCLFLDSDDQRHFPADDRRVIHSICTDAEPKIRSALPLLPAMIEFAAQTGSRVIPEVGSLGMAVSLDRIIWVVDPHHSGGIAAVAQKHLIAMLAHECHHLTRGWVIEENPQRPYSMLEAVVSEGLATAFQRDITGITPLWGAYPEQASIWVQELLSLQADAPYQHWMFQHPDGRKWIGYKAGTYLADKAFQSTGLTATELVSTPAQEILRMAGVEG</sequence>
<organism evidence="2 3">
    <name type="scientific">Acidithiobacillus marinus</name>
    <dbReference type="NCBI Taxonomy" id="187490"/>
    <lineage>
        <taxon>Bacteria</taxon>
        <taxon>Pseudomonadati</taxon>
        <taxon>Pseudomonadota</taxon>
        <taxon>Acidithiobacillia</taxon>
        <taxon>Acidithiobacillales</taxon>
        <taxon>Acidithiobacillaceae</taxon>
        <taxon>Acidithiobacillus</taxon>
    </lineage>
</organism>
<protein>
    <recommendedName>
        <fullName evidence="1">DUF2268 domain-containing protein</fullName>
    </recommendedName>
</protein>
<evidence type="ECO:0000313" key="3">
    <source>
        <dbReference type="Proteomes" id="UP000234329"/>
    </source>
</evidence>
<keyword evidence="3" id="KW-1185">Reference proteome</keyword>
<name>A0A2I1DKB7_9PROT</name>
<dbReference type="RefSeq" id="WP_101538250.1">
    <property type="nucleotide sequence ID" value="NZ_MXAV01000038.1"/>
</dbReference>
<gene>
    <name evidence="2" type="ORF">B1757_10365</name>
</gene>
<evidence type="ECO:0000259" key="1">
    <source>
        <dbReference type="Pfam" id="PF10026"/>
    </source>
</evidence>
<dbReference type="InterPro" id="IPR018728">
    <property type="entry name" value="DUF2268"/>
</dbReference>
<comment type="caution">
    <text evidence="2">The sequence shown here is derived from an EMBL/GenBank/DDBJ whole genome shotgun (WGS) entry which is preliminary data.</text>
</comment>
<dbReference type="Pfam" id="PF10026">
    <property type="entry name" value="DUF2268"/>
    <property type="match status" value="1"/>
</dbReference>
<dbReference type="AlphaFoldDB" id="A0A2I1DKB7"/>
<dbReference type="EMBL" id="MXAV01000038">
    <property type="protein sequence ID" value="PKY10322.1"/>
    <property type="molecule type" value="Genomic_DNA"/>
</dbReference>
<feature type="domain" description="DUF2268" evidence="1">
    <location>
        <begin position="47"/>
        <end position="211"/>
    </location>
</feature>
<dbReference type="InParanoid" id="A0A2I1DKB7"/>
<reference evidence="2 3" key="1">
    <citation type="submission" date="2017-03" db="EMBL/GenBank/DDBJ databases">
        <title>Draft genime sequence of the acidophilic sulfur-oxidizing bacterium Acidithiobacillus sp. SH, isolated from seawater.</title>
        <authorList>
            <person name="Sharmin S."/>
            <person name="Tokuhisa M."/>
            <person name="Kanao T."/>
            <person name="Kamimura K."/>
        </authorList>
    </citation>
    <scope>NUCLEOTIDE SEQUENCE [LARGE SCALE GENOMIC DNA]</scope>
    <source>
        <strain evidence="2 3">SH</strain>
    </source>
</reference>
<evidence type="ECO:0000313" key="2">
    <source>
        <dbReference type="EMBL" id="PKY10322.1"/>
    </source>
</evidence>